<reference evidence="1 2" key="3">
    <citation type="journal article" date="2022" name="Microbiol. Spectr.">
        <title>Folding features and dynamics of 3D genome architecture in plant fungal pathogens.</title>
        <authorList>
            <person name="Xia C."/>
        </authorList>
    </citation>
    <scope>NUCLEOTIDE SEQUENCE [LARGE SCALE GENOMIC DNA]</scope>
    <source>
        <strain evidence="1 2">93-210</strain>
    </source>
</reference>
<proteinExistence type="predicted"/>
<reference evidence="2" key="2">
    <citation type="journal article" date="2018" name="Mol. Plant Microbe Interact.">
        <title>Genome sequence resources for the wheat stripe rust pathogen (Puccinia striiformis f. sp. tritici) and the barley stripe rust pathogen (Puccinia striiformis f. sp. hordei).</title>
        <authorList>
            <person name="Xia C."/>
            <person name="Wang M."/>
            <person name="Yin C."/>
            <person name="Cornejo O.E."/>
            <person name="Hulbert S.H."/>
            <person name="Chen X."/>
        </authorList>
    </citation>
    <scope>NUCLEOTIDE SEQUENCE [LARGE SCALE GENOMIC DNA]</scope>
    <source>
        <strain evidence="2">93-210</strain>
    </source>
</reference>
<gene>
    <name evidence="1" type="ORF">MJO28_016700</name>
</gene>
<dbReference type="EMBL" id="CM045882">
    <property type="protein sequence ID" value="KAI7935829.1"/>
    <property type="molecule type" value="Genomic_DNA"/>
</dbReference>
<name>A0ACC0DQI8_9BASI</name>
<comment type="caution">
    <text evidence="1">The sequence shown here is derived from an EMBL/GenBank/DDBJ whole genome shotgun (WGS) entry which is preliminary data.</text>
</comment>
<evidence type="ECO:0000313" key="1">
    <source>
        <dbReference type="EMBL" id="KAI7935829.1"/>
    </source>
</evidence>
<accession>A0ACC0DQI8</accession>
<reference evidence="2" key="1">
    <citation type="journal article" date="2018" name="BMC Genomics">
        <title>Genomic insights into host adaptation between the wheat stripe rust pathogen (Puccinia striiformis f. sp. tritici) and the barley stripe rust pathogen (Puccinia striiformis f. sp. hordei).</title>
        <authorList>
            <person name="Xia C."/>
            <person name="Wang M."/>
            <person name="Yin C."/>
            <person name="Cornejo O.E."/>
            <person name="Hulbert S.H."/>
            <person name="Chen X."/>
        </authorList>
    </citation>
    <scope>NUCLEOTIDE SEQUENCE [LARGE SCALE GENOMIC DNA]</scope>
    <source>
        <strain evidence="2">93-210</strain>
    </source>
</reference>
<organism evidence="1 2">
    <name type="scientific">Puccinia striiformis f. sp. tritici</name>
    <dbReference type="NCBI Taxonomy" id="168172"/>
    <lineage>
        <taxon>Eukaryota</taxon>
        <taxon>Fungi</taxon>
        <taxon>Dikarya</taxon>
        <taxon>Basidiomycota</taxon>
        <taxon>Pucciniomycotina</taxon>
        <taxon>Pucciniomycetes</taxon>
        <taxon>Pucciniales</taxon>
        <taxon>Pucciniaceae</taxon>
        <taxon>Puccinia</taxon>
    </lineage>
</organism>
<protein>
    <submittedName>
        <fullName evidence="1">Uncharacterized protein</fullName>
    </submittedName>
</protein>
<keyword evidence="2" id="KW-1185">Reference proteome</keyword>
<evidence type="ECO:0000313" key="2">
    <source>
        <dbReference type="Proteomes" id="UP001060170"/>
    </source>
</evidence>
<dbReference type="Proteomes" id="UP001060170">
    <property type="component" value="Chromosome 18"/>
</dbReference>
<sequence length="99" mass="11089">MSDLSLVKYTSPTLGRMQIHWADKGDSWNDSGNNLYGCFNQFRQLKQKNRHLKLVLSIGCWSYSANSAPATDSPEKRQKFADSAVAIVENYGLDGLDCD</sequence>